<dbReference type="Pfam" id="PF01329">
    <property type="entry name" value="Pterin_4a"/>
    <property type="match status" value="1"/>
</dbReference>
<name>A0A165H4N8_9BASI</name>
<evidence type="ECO:0000256" key="5">
    <source>
        <dbReference type="SAM" id="MobiDB-lite"/>
    </source>
</evidence>
<dbReference type="InterPro" id="IPR001533">
    <property type="entry name" value="Pterin_deHydtase"/>
</dbReference>
<accession>A0A165H4N8</accession>
<feature type="non-terminal residue" evidence="6">
    <location>
        <position position="1"/>
    </location>
</feature>
<proteinExistence type="inferred from homology"/>
<evidence type="ECO:0000313" key="7">
    <source>
        <dbReference type="Proteomes" id="UP000076842"/>
    </source>
</evidence>
<protein>
    <recommendedName>
        <fullName evidence="3">4a-hydroxytetrahydrobiopterin dehydratase</fullName>
        <ecNumber evidence="3">4.2.1.96</ecNumber>
    </recommendedName>
</protein>
<dbReference type="Gene3D" id="3.30.1360.20">
    <property type="entry name" value="Transcriptional coactivator/pterin dehydratase"/>
    <property type="match status" value="1"/>
</dbReference>
<dbReference type="AlphaFoldDB" id="A0A165H4N8"/>
<feature type="compositionally biased region" description="Low complexity" evidence="5">
    <location>
        <begin position="41"/>
        <end position="50"/>
    </location>
</feature>
<evidence type="ECO:0000256" key="2">
    <source>
        <dbReference type="ARBA" id="ARBA00006472"/>
    </source>
</evidence>
<dbReference type="EMBL" id="KV423946">
    <property type="protein sequence ID" value="KZT58857.1"/>
    <property type="molecule type" value="Genomic_DNA"/>
</dbReference>
<sequence length="571" mass="61327">PPHARETSPELAGAYRHLDADAVYAADLPAPPAPPLTQPVEPSSAALSAAPPAPEARLHLDPLGPPDLPAPHSHSHSHEEHLDALRADLSPVSASGYPLPGASAPASVEVEAEAADTPIKPSMFDPREQHAQRHTAALYADYAPEFSGPEFFTPSTQRSEAAGLGAIEDGRQAAPDWTRIAKAFEGFGEEELPHPLAGNAGAAQENSARSSSIAGESVFRAPSLDFAPAPELAPPAPASAMPSMTLDDYRSQFVHEATSFASSQLSSRAARPRAVAMPVQAVDLAREAIEDLTGASAYTHPYAPQRAGTGTHGSFAANPELVLSPALRALLSTLPLPDTPTRPAPGPAPLLTQSQLDTYLRPLYARGWHVAYVRKMASKLAPTEVSNGPGAAPEKEKGVYAHALLRKFKFKSGADAISFAAKLLEITQEENHHPVLAVFSKSVYVRLHTHQALNFDDPPQKAQGITLHDVRFAYLLHALSSPKPEPVEDVPGEEQLMPTVIKYLHRCLVPVDRTFRPQEAPMREIPEDEFGRKLLGPPSPCPNCGGRHWLKRCPFRNVSRGAPPKDMMRVY</sequence>
<evidence type="ECO:0000256" key="3">
    <source>
        <dbReference type="ARBA" id="ARBA00013252"/>
    </source>
</evidence>
<feature type="compositionally biased region" description="Polar residues" evidence="5">
    <location>
        <begin position="204"/>
        <end position="213"/>
    </location>
</feature>
<dbReference type="GO" id="GO:0006729">
    <property type="term" value="P:tetrahydrobiopterin biosynthetic process"/>
    <property type="evidence" value="ECO:0007669"/>
    <property type="project" value="InterPro"/>
</dbReference>
<comment type="similarity">
    <text evidence="2">Belongs to the pterin-4-alpha-carbinolamine dehydratase family.</text>
</comment>
<dbReference type="InParanoid" id="A0A165H4N8"/>
<dbReference type="SUPFAM" id="SSF55248">
    <property type="entry name" value="PCD-like"/>
    <property type="match status" value="1"/>
</dbReference>
<comment type="catalytic activity">
    <reaction evidence="1">
        <text>(4aS,6R)-4a-hydroxy-L-erythro-5,6,7,8-tetrahydrobiopterin = (6R)-L-erythro-6,7-dihydrobiopterin + H2O</text>
        <dbReference type="Rhea" id="RHEA:11920"/>
        <dbReference type="ChEBI" id="CHEBI:15377"/>
        <dbReference type="ChEBI" id="CHEBI:15642"/>
        <dbReference type="ChEBI" id="CHEBI:43120"/>
        <dbReference type="EC" id="4.2.1.96"/>
    </reaction>
</comment>
<feature type="region of interest" description="Disordered" evidence="5">
    <location>
        <begin position="191"/>
        <end position="213"/>
    </location>
</feature>
<dbReference type="OrthoDB" id="3263285at2759"/>
<evidence type="ECO:0000313" key="6">
    <source>
        <dbReference type="EMBL" id="KZT58857.1"/>
    </source>
</evidence>
<dbReference type="STRING" id="1353952.A0A165H4N8"/>
<gene>
    <name evidence="6" type="ORF">CALCODRAFT_481963</name>
</gene>
<keyword evidence="7" id="KW-1185">Reference proteome</keyword>
<organism evidence="6 7">
    <name type="scientific">Calocera cornea HHB12733</name>
    <dbReference type="NCBI Taxonomy" id="1353952"/>
    <lineage>
        <taxon>Eukaryota</taxon>
        <taxon>Fungi</taxon>
        <taxon>Dikarya</taxon>
        <taxon>Basidiomycota</taxon>
        <taxon>Agaricomycotina</taxon>
        <taxon>Dacrymycetes</taxon>
        <taxon>Dacrymycetales</taxon>
        <taxon>Dacrymycetaceae</taxon>
        <taxon>Calocera</taxon>
    </lineage>
</organism>
<evidence type="ECO:0000256" key="4">
    <source>
        <dbReference type="ARBA" id="ARBA00023239"/>
    </source>
</evidence>
<keyword evidence="4" id="KW-0456">Lyase</keyword>
<dbReference type="GO" id="GO:0008124">
    <property type="term" value="F:4-alpha-hydroxytetrahydrobiopterin dehydratase activity"/>
    <property type="evidence" value="ECO:0007669"/>
    <property type="project" value="UniProtKB-EC"/>
</dbReference>
<reference evidence="6 7" key="1">
    <citation type="journal article" date="2016" name="Mol. Biol. Evol.">
        <title>Comparative Genomics of Early-Diverging Mushroom-Forming Fungi Provides Insights into the Origins of Lignocellulose Decay Capabilities.</title>
        <authorList>
            <person name="Nagy L.G."/>
            <person name="Riley R."/>
            <person name="Tritt A."/>
            <person name="Adam C."/>
            <person name="Daum C."/>
            <person name="Floudas D."/>
            <person name="Sun H."/>
            <person name="Yadav J.S."/>
            <person name="Pangilinan J."/>
            <person name="Larsson K.H."/>
            <person name="Matsuura K."/>
            <person name="Barry K."/>
            <person name="Labutti K."/>
            <person name="Kuo R."/>
            <person name="Ohm R.A."/>
            <person name="Bhattacharya S.S."/>
            <person name="Shirouzu T."/>
            <person name="Yoshinaga Y."/>
            <person name="Martin F.M."/>
            <person name="Grigoriev I.V."/>
            <person name="Hibbett D.S."/>
        </authorList>
    </citation>
    <scope>NUCLEOTIDE SEQUENCE [LARGE SCALE GENOMIC DNA]</scope>
    <source>
        <strain evidence="6 7">HHB12733</strain>
    </source>
</reference>
<evidence type="ECO:0000256" key="1">
    <source>
        <dbReference type="ARBA" id="ARBA00001554"/>
    </source>
</evidence>
<feature type="region of interest" description="Disordered" evidence="5">
    <location>
        <begin position="26"/>
        <end position="81"/>
    </location>
</feature>
<dbReference type="InterPro" id="IPR036428">
    <property type="entry name" value="PCD_sf"/>
</dbReference>
<dbReference type="Proteomes" id="UP000076842">
    <property type="component" value="Unassembled WGS sequence"/>
</dbReference>
<dbReference type="EC" id="4.2.1.96" evidence="3"/>